<name>A0A0W0YJD6_9GAMM</name>
<sequence length="231" mass="27501">MSDPHHLFFDELSIIFSQERLDGYLNHTSCNNSKADALIAYSWNLELSQVLYPGLQILEISLRNSLHHAISSHFDTEYWFDLTFLHAREQKQIIQVKDDLKKVNKTIEASRVVAELSFGFWTSLFDVRYEHNQILWPKLLKPTFQYLPKGQRTRAFLSRELNRIRFLRNRIFHHEPIWHWKDLAEQHQQLLNLTTGLSPAASQYLKIFDQFSIVFKEGRKYTAQKLEQVHF</sequence>
<dbReference type="PATRIC" id="fig|45074.5.peg.3146"/>
<keyword evidence="2" id="KW-1185">Reference proteome</keyword>
<organism evidence="1 2">
    <name type="scientific">Legionella santicrucis</name>
    <dbReference type="NCBI Taxonomy" id="45074"/>
    <lineage>
        <taxon>Bacteria</taxon>
        <taxon>Pseudomonadati</taxon>
        <taxon>Pseudomonadota</taxon>
        <taxon>Gammaproteobacteria</taxon>
        <taxon>Legionellales</taxon>
        <taxon>Legionellaceae</taxon>
        <taxon>Legionella</taxon>
    </lineage>
</organism>
<evidence type="ECO:0000313" key="2">
    <source>
        <dbReference type="Proteomes" id="UP000054703"/>
    </source>
</evidence>
<evidence type="ECO:0000313" key="1">
    <source>
        <dbReference type="EMBL" id="KTD56767.1"/>
    </source>
</evidence>
<dbReference type="STRING" id="45074.Lsan_2927"/>
<dbReference type="Proteomes" id="UP000054703">
    <property type="component" value="Unassembled WGS sequence"/>
</dbReference>
<reference evidence="1 2" key="1">
    <citation type="submission" date="2015-11" db="EMBL/GenBank/DDBJ databases">
        <title>Genomic analysis of 38 Legionella species identifies large and diverse effector repertoires.</title>
        <authorList>
            <person name="Burstein D."/>
            <person name="Amaro F."/>
            <person name="Zusman T."/>
            <person name="Lifshitz Z."/>
            <person name="Cohen O."/>
            <person name="Gilbert J.A."/>
            <person name="Pupko T."/>
            <person name="Shuman H.A."/>
            <person name="Segal G."/>
        </authorList>
    </citation>
    <scope>NUCLEOTIDE SEQUENCE [LARGE SCALE GENOMIC DNA]</scope>
    <source>
        <strain evidence="1 2">SC-63-C7</strain>
    </source>
</reference>
<dbReference type="OrthoDB" id="9813050at2"/>
<dbReference type="EMBL" id="LNYU01000081">
    <property type="protein sequence ID" value="KTD56767.1"/>
    <property type="molecule type" value="Genomic_DNA"/>
</dbReference>
<comment type="caution">
    <text evidence="1">The sequence shown here is derived from an EMBL/GenBank/DDBJ whole genome shotgun (WGS) entry which is preliminary data.</text>
</comment>
<protein>
    <submittedName>
        <fullName evidence="1">Abi-like protein</fullName>
    </submittedName>
</protein>
<proteinExistence type="predicted"/>
<accession>A0A0W0YJD6</accession>
<dbReference type="RefSeq" id="WP_058514888.1">
    <property type="nucleotide sequence ID" value="NZ_CAAAIH010000044.1"/>
</dbReference>
<dbReference type="InterPro" id="IPR011664">
    <property type="entry name" value="Abi_system_AbiD/AbiF-like"/>
</dbReference>
<dbReference type="AlphaFoldDB" id="A0A0W0YJD6"/>
<gene>
    <name evidence="1" type="ORF">Lsan_2927</name>
</gene>
<dbReference type="Pfam" id="PF07751">
    <property type="entry name" value="Abi_2"/>
    <property type="match status" value="1"/>
</dbReference>